<dbReference type="EMBL" id="CAMXCT030000755">
    <property type="protein sequence ID" value="CAL4770159.1"/>
    <property type="molecule type" value="Genomic_DNA"/>
</dbReference>
<dbReference type="EMBL" id="CAMXCT010000755">
    <property type="protein sequence ID" value="CAI3982847.1"/>
    <property type="molecule type" value="Genomic_DNA"/>
</dbReference>
<reference evidence="2" key="1">
    <citation type="submission" date="2022-10" db="EMBL/GenBank/DDBJ databases">
        <authorList>
            <person name="Chen Y."/>
            <person name="Dougan E. K."/>
            <person name="Chan C."/>
            <person name="Rhodes N."/>
            <person name="Thang M."/>
        </authorList>
    </citation>
    <scope>NUCLEOTIDE SEQUENCE</scope>
</reference>
<protein>
    <submittedName>
        <fullName evidence="2">Uncharacterized protein</fullName>
    </submittedName>
</protein>
<name>A0A9P1BZV6_9DINO</name>
<evidence type="ECO:0000256" key="1">
    <source>
        <dbReference type="SAM" id="MobiDB-lite"/>
    </source>
</evidence>
<accession>A0A9P1BZV6</accession>
<evidence type="ECO:0000313" key="2">
    <source>
        <dbReference type="EMBL" id="CAI3982847.1"/>
    </source>
</evidence>
<evidence type="ECO:0000313" key="4">
    <source>
        <dbReference type="Proteomes" id="UP001152797"/>
    </source>
</evidence>
<comment type="caution">
    <text evidence="2">The sequence shown here is derived from an EMBL/GenBank/DDBJ whole genome shotgun (WGS) entry which is preliminary data.</text>
</comment>
<keyword evidence="4" id="KW-1185">Reference proteome</keyword>
<organism evidence="2">
    <name type="scientific">Cladocopium goreaui</name>
    <dbReference type="NCBI Taxonomy" id="2562237"/>
    <lineage>
        <taxon>Eukaryota</taxon>
        <taxon>Sar</taxon>
        <taxon>Alveolata</taxon>
        <taxon>Dinophyceae</taxon>
        <taxon>Suessiales</taxon>
        <taxon>Symbiodiniaceae</taxon>
        <taxon>Cladocopium</taxon>
    </lineage>
</organism>
<reference evidence="3" key="2">
    <citation type="submission" date="2024-04" db="EMBL/GenBank/DDBJ databases">
        <authorList>
            <person name="Chen Y."/>
            <person name="Shah S."/>
            <person name="Dougan E. K."/>
            <person name="Thang M."/>
            <person name="Chan C."/>
        </authorList>
    </citation>
    <scope>NUCLEOTIDE SEQUENCE [LARGE SCALE GENOMIC DNA]</scope>
</reference>
<dbReference type="OrthoDB" id="10537049at2759"/>
<feature type="region of interest" description="Disordered" evidence="1">
    <location>
        <begin position="174"/>
        <end position="193"/>
    </location>
</feature>
<gene>
    <name evidence="2" type="ORF">C1SCF055_LOCUS10510</name>
</gene>
<dbReference type="Proteomes" id="UP001152797">
    <property type="component" value="Unassembled WGS sequence"/>
</dbReference>
<evidence type="ECO:0000313" key="3">
    <source>
        <dbReference type="EMBL" id="CAL1136222.1"/>
    </source>
</evidence>
<dbReference type="AlphaFoldDB" id="A0A9P1BZV6"/>
<dbReference type="EMBL" id="CAMXCT020000755">
    <property type="protein sequence ID" value="CAL1136222.1"/>
    <property type="molecule type" value="Genomic_DNA"/>
</dbReference>
<proteinExistence type="predicted"/>
<sequence length="193" mass="21781">MASDLQAEADECEDTASDAAAVVSAMIGVEVDEASFGECFENLTLAQEVLQELSLTLQRVRDFEPDFLASTVYHLSQFLHFSLARPSLENGEALQRYLKSLQHSLEFRAKWPQMPLFDLRSGTCLDGEDQIIFEHPSEGLIRYLGNTPQENVVKLQCSRSVMYRCHLHLQLGSQTESDRRKHTDASTPTQPVY</sequence>